<protein>
    <recommendedName>
        <fullName evidence="4">Integrase core domain-containing protein</fullName>
    </recommendedName>
</protein>
<evidence type="ECO:0000313" key="3">
    <source>
        <dbReference type="Proteomes" id="UP000199382"/>
    </source>
</evidence>
<feature type="compositionally biased region" description="Polar residues" evidence="1">
    <location>
        <begin position="58"/>
        <end position="76"/>
    </location>
</feature>
<keyword evidence="3" id="KW-1185">Reference proteome</keyword>
<accession>A0A1G8UHW2</accession>
<gene>
    <name evidence="2" type="ORF">SAMN04488026_101924</name>
</gene>
<evidence type="ECO:0008006" key="4">
    <source>
        <dbReference type="Google" id="ProtNLM"/>
    </source>
</evidence>
<evidence type="ECO:0000313" key="2">
    <source>
        <dbReference type="EMBL" id="SDJ53446.1"/>
    </source>
</evidence>
<dbReference type="EMBL" id="FNEK01000019">
    <property type="protein sequence ID" value="SDJ53446.1"/>
    <property type="molecule type" value="Genomic_DNA"/>
</dbReference>
<name>A0A1G8UHW2_9RHOB</name>
<feature type="region of interest" description="Disordered" evidence="1">
    <location>
        <begin position="56"/>
        <end position="76"/>
    </location>
</feature>
<reference evidence="2 3" key="1">
    <citation type="submission" date="2016-10" db="EMBL/GenBank/DDBJ databases">
        <authorList>
            <person name="de Groot N.N."/>
        </authorList>
    </citation>
    <scope>NUCLEOTIDE SEQUENCE [LARGE SCALE GENOMIC DNA]</scope>
    <source>
        <strain evidence="2 3">DSM 25294</strain>
    </source>
</reference>
<organism evidence="2 3">
    <name type="scientific">Aliiruegeria lutimaris</name>
    <dbReference type="NCBI Taxonomy" id="571298"/>
    <lineage>
        <taxon>Bacteria</taxon>
        <taxon>Pseudomonadati</taxon>
        <taxon>Pseudomonadota</taxon>
        <taxon>Alphaproteobacteria</taxon>
        <taxon>Rhodobacterales</taxon>
        <taxon>Roseobacteraceae</taxon>
        <taxon>Aliiruegeria</taxon>
    </lineage>
</organism>
<proteinExistence type="predicted"/>
<dbReference type="AlphaFoldDB" id="A0A1G8UHW2"/>
<evidence type="ECO:0000256" key="1">
    <source>
        <dbReference type="SAM" id="MobiDB-lite"/>
    </source>
</evidence>
<sequence length="76" mass="8461">MDFVHDELVAGRKIRVLNIVDTYSRFSPATDPQFSYRGEDMVRTLERVCKEVRPHSAIGSNPPLTLMNGSGTVPPS</sequence>
<dbReference type="Proteomes" id="UP000199382">
    <property type="component" value="Unassembled WGS sequence"/>
</dbReference>